<accession>A0A1V3WEE6</accession>
<organism evidence="1 2">
    <name type="scientific">Mycobacterium kansasii</name>
    <dbReference type="NCBI Taxonomy" id="1768"/>
    <lineage>
        <taxon>Bacteria</taxon>
        <taxon>Bacillati</taxon>
        <taxon>Actinomycetota</taxon>
        <taxon>Actinomycetes</taxon>
        <taxon>Mycobacteriales</taxon>
        <taxon>Mycobacteriaceae</taxon>
        <taxon>Mycobacterium</taxon>
    </lineage>
</organism>
<comment type="caution">
    <text evidence="1">The sequence shown here is derived from an EMBL/GenBank/DDBJ whole genome shotgun (WGS) entry which is preliminary data.</text>
</comment>
<dbReference type="Proteomes" id="UP000188532">
    <property type="component" value="Unassembled WGS sequence"/>
</dbReference>
<dbReference type="EMBL" id="MVBN01000011">
    <property type="protein sequence ID" value="OOK65353.1"/>
    <property type="molecule type" value="Genomic_DNA"/>
</dbReference>
<proteinExistence type="predicted"/>
<reference evidence="1 2" key="1">
    <citation type="submission" date="2017-02" db="EMBL/GenBank/DDBJ databases">
        <title>Complete genome sequences of Mycobacterium kansasii strains isolated from rhesus macaques.</title>
        <authorList>
            <person name="Panda A."/>
            <person name="Nagaraj S."/>
            <person name="Zhao X."/>
            <person name="Tettelin H."/>
            <person name="Detolla L.J."/>
        </authorList>
    </citation>
    <scope>NUCLEOTIDE SEQUENCE [LARGE SCALE GENOMIC DNA]</scope>
    <source>
        <strain evidence="1 2">11-3469</strain>
    </source>
</reference>
<dbReference type="AlphaFoldDB" id="A0A1V3WEE6"/>
<name>A0A1V3WEE6_MYCKA</name>
<evidence type="ECO:0000313" key="1">
    <source>
        <dbReference type="EMBL" id="OOK65353.1"/>
    </source>
</evidence>
<protein>
    <submittedName>
        <fullName evidence="1">Uncharacterized protein</fullName>
    </submittedName>
</protein>
<sequence length="41" mass="4328">MGSAACGVCMRERGGLDRWVGRLGQIAGLLADLLAELAQRL</sequence>
<gene>
    <name evidence="1" type="ORF">BZL29_7820</name>
</gene>
<evidence type="ECO:0000313" key="2">
    <source>
        <dbReference type="Proteomes" id="UP000188532"/>
    </source>
</evidence>